<dbReference type="RefSeq" id="WP_169398113.1">
    <property type="nucleotide sequence ID" value="NZ_BAAAJH010000001.1"/>
</dbReference>
<keyword evidence="6" id="KW-1185">Reference proteome</keyword>
<organism evidence="5 6">
    <name type="scientific">Pseudonocardia xinjiangensis</name>
    <dbReference type="NCBI Taxonomy" id="75289"/>
    <lineage>
        <taxon>Bacteria</taxon>
        <taxon>Bacillati</taxon>
        <taxon>Actinomycetota</taxon>
        <taxon>Actinomycetes</taxon>
        <taxon>Pseudonocardiales</taxon>
        <taxon>Pseudonocardiaceae</taxon>
        <taxon>Pseudonocardia</taxon>
    </lineage>
</organism>
<keyword evidence="1" id="KW-0805">Transcription regulation</keyword>
<evidence type="ECO:0000313" key="5">
    <source>
        <dbReference type="EMBL" id="NMH80052.1"/>
    </source>
</evidence>
<dbReference type="EMBL" id="JAAXKY010000087">
    <property type="protein sequence ID" value="NMH80052.1"/>
    <property type="molecule type" value="Genomic_DNA"/>
</dbReference>
<dbReference type="PANTHER" id="PTHR30146">
    <property type="entry name" value="LACI-RELATED TRANSCRIPTIONAL REPRESSOR"/>
    <property type="match status" value="1"/>
</dbReference>
<feature type="domain" description="HTH lacI-type" evidence="4">
    <location>
        <begin position="11"/>
        <end position="65"/>
    </location>
</feature>
<keyword evidence="3" id="KW-0804">Transcription</keyword>
<dbReference type="PROSITE" id="PS50932">
    <property type="entry name" value="HTH_LACI_2"/>
    <property type="match status" value="1"/>
</dbReference>
<proteinExistence type="predicted"/>
<gene>
    <name evidence="5" type="ORF">HF577_23535</name>
</gene>
<dbReference type="Gene3D" id="1.10.260.40">
    <property type="entry name" value="lambda repressor-like DNA-binding domains"/>
    <property type="match status" value="1"/>
</dbReference>
<dbReference type="Pfam" id="PF13377">
    <property type="entry name" value="Peripla_BP_3"/>
    <property type="match status" value="1"/>
</dbReference>
<comment type="caution">
    <text evidence="5">The sequence shown here is derived from an EMBL/GenBank/DDBJ whole genome shotgun (WGS) entry which is preliminary data.</text>
</comment>
<reference evidence="5 6" key="1">
    <citation type="submission" date="2020-04" db="EMBL/GenBank/DDBJ databases">
        <authorList>
            <person name="Klaysubun C."/>
            <person name="Duangmal K."/>
            <person name="Lipun K."/>
        </authorList>
    </citation>
    <scope>NUCLEOTIDE SEQUENCE [LARGE SCALE GENOMIC DNA]</scope>
    <source>
        <strain evidence="5 6">JCM 11839</strain>
    </source>
</reference>
<dbReference type="InterPro" id="IPR046335">
    <property type="entry name" value="LacI/GalR-like_sensor"/>
</dbReference>
<dbReference type="PANTHER" id="PTHR30146:SF109">
    <property type="entry name" value="HTH-TYPE TRANSCRIPTIONAL REGULATOR GALS"/>
    <property type="match status" value="1"/>
</dbReference>
<evidence type="ECO:0000313" key="6">
    <source>
        <dbReference type="Proteomes" id="UP001296706"/>
    </source>
</evidence>
<evidence type="ECO:0000256" key="3">
    <source>
        <dbReference type="ARBA" id="ARBA00023163"/>
    </source>
</evidence>
<protein>
    <submittedName>
        <fullName evidence="5">LacI family transcriptional regulator</fullName>
    </submittedName>
</protein>
<accession>A0ABX1RI30</accession>
<evidence type="ECO:0000256" key="1">
    <source>
        <dbReference type="ARBA" id="ARBA00023015"/>
    </source>
</evidence>
<dbReference type="InterPro" id="IPR010982">
    <property type="entry name" value="Lambda_DNA-bd_dom_sf"/>
</dbReference>
<dbReference type="SUPFAM" id="SSF53822">
    <property type="entry name" value="Periplasmic binding protein-like I"/>
    <property type="match status" value="1"/>
</dbReference>
<dbReference type="InterPro" id="IPR028082">
    <property type="entry name" value="Peripla_BP_I"/>
</dbReference>
<dbReference type="Proteomes" id="UP001296706">
    <property type="component" value="Unassembled WGS sequence"/>
</dbReference>
<dbReference type="InterPro" id="IPR000843">
    <property type="entry name" value="HTH_LacI"/>
</dbReference>
<dbReference type="SUPFAM" id="SSF47413">
    <property type="entry name" value="lambda repressor-like DNA-binding domains"/>
    <property type="match status" value="1"/>
</dbReference>
<keyword evidence="2" id="KW-0238">DNA-binding</keyword>
<dbReference type="Gene3D" id="3.40.50.2300">
    <property type="match status" value="2"/>
</dbReference>
<dbReference type="SMART" id="SM00354">
    <property type="entry name" value="HTH_LACI"/>
    <property type="match status" value="1"/>
</dbReference>
<dbReference type="CDD" id="cd01392">
    <property type="entry name" value="HTH_LacI"/>
    <property type="match status" value="1"/>
</dbReference>
<evidence type="ECO:0000256" key="2">
    <source>
        <dbReference type="ARBA" id="ARBA00023125"/>
    </source>
</evidence>
<dbReference type="Pfam" id="PF00356">
    <property type="entry name" value="LacI"/>
    <property type="match status" value="1"/>
</dbReference>
<sequence length="352" mass="37321">MVDRRSRARRTTMNDVARVAGVSSASVSYALTGAPGVSDELRERIRAIANELGYRPSLVAQGLKTGRARSIGLLLTDITNPFYTEIAAGAVAAAGDLGYEVLISHVGLGQDAGGDDADDAGAARLATVARAHIDRYSSGLLLTSLLARDQPLLAELRRTHVPAVQLYRRVPGEPSDWVGIDDHAAAGEIINHLLTTGRRHIAVLGGQRSSYASAAREAGFVDALSAAGLQPANPDQGRWGDISRRSGLERARELFARGTPIDAVACGNDLIALGVLDACREDGFAVPDDVAVTGLDDMSFASVGPLQLTTVTVPRELIGRRGVQMLFRRIEGDSGPPVEEVLPHQLRPRDTT</sequence>
<dbReference type="PROSITE" id="PS00356">
    <property type="entry name" value="HTH_LACI_1"/>
    <property type="match status" value="1"/>
</dbReference>
<dbReference type="CDD" id="cd06267">
    <property type="entry name" value="PBP1_LacI_sugar_binding-like"/>
    <property type="match status" value="1"/>
</dbReference>
<name>A0ABX1RI30_9PSEU</name>
<evidence type="ECO:0000259" key="4">
    <source>
        <dbReference type="PROSITE" id="PS50932"/>
    </source>
</evidence>